<protein>
    <submittedName>
        <fullName evidence="5">Methyltransferase domain-containing protein</fullName>
    </submittedName>
</protein>
<dbReference type="PANTHER" id="PTHR43464">
    <property type="entry name" value="METHYLTRANSFERASE"/>
    <property type="match status" value="1"/>
</dbReference>
<proteinExistence type="predicted"/>
<reference evidence="5 6" key="1">
    <citation type="submission" date="2021-03" db="EMBL/GenBank/DDBJ databases">
        <title>Paenibacillus artemisicola MWE-103 whole genome sequence.</title>
        <authorList>
            <person name="Ham Y.J."/>
        </authorList>
    </citation>
    <scope>NUCLEOTIDE SEQUENCE [LARGE SCALE GENOMIC DNA]</scope>
    <source>
        <strain evidence="5 6">MWE-103</strain>
    </source>
</reference>
<dbReference type="SUPFAM" id="SSF53335">
    <property type="entry name" value="S-adenosyl-L-methionine-dependent methyltransferases"/>
    <property type="match status" value="1"/>
</dbReference>
<dbReference type="GO" id="GO:0032259">
    <property type="term" value="P:methylation"/>
    <property type="evidence" value="ECO:0007669"/>
    <property type="project" value="UniProtKB-KW"/>
</dbReference>
<feature type="domain" description="Methyltransferase" evidence="4">
    <location>
        <begin position="47"/>
        <end position="147"/>
    </location>
</feature>
<dbReference type="InterPro" id="IPR041698">
    <property type="entry name" value="Methyltransf_25"/>
</dbReference>
<dbReference type="GO" id="GO:0008168">
    <property type="term" value="F:methyltransferase activity"/>
    <property type="evidence" value="ECO:0007669"/>
    <property type="project" value="UniProtKB-KW"/>
</dbReference>
<dbReference type="EMBL" id="JAGGDJ010000011">
    <property type="protein sequence ID" value="MBO7745679.1"/>
    <property type="molecule type" value="Genomic_DNA"/>
</dbReference>
<comment type="caution">
    <text evidence="5">The sequence shown here is derived from an EMBL/GenBank/DDBJ whole genome shotgun (WGS) entry which is preliminary data.</text>
</comment>
<evidence type="ECO:0000256" key="2">
    <source>
        <dbReference type="ARBA" id="ARBA00022679"/>
    </source>
</evidence>
<evidence type="ECO:0000313" key="5">
    <source>
        <dbReference type="EMBL" id="MBO7745679.1"/>
    </source>
</evidence>
<dbReference type="CDD" id="cd02440">
    <property type="entry name" value="AdoMet_MTases"/>
    <property type="match status" value="1"/>
</dbReference>
<evidence type="ECO:0000256" key="3">
    <source>
        <dbReference type="ARBA" id="ARBA00022691"/>
    </source>
</evidence>
<evidence type="ECO:0000256" key="1">
    <source>
        <dbReference type="ARBA" id="ARBA00022603"/>
    </source>
</evidence>
<evidence type="ECO:0000313" key="6">
    <source>
        <dbReference type="Proteomes" id="UP000670947"/>
    </source>
</evidence>
<keyword evidence="2" id="KW-0808">Transferase</keyword>
<keyword evidence="3" id="KW-0949">S-adenosyl-L-methionine</keyword>
<name>A0ABS3WBK0_9BACL</name>
<dbReference type="Proteomes" id="UP000670947">
    <property type="component" value="Unassembled WGS sequence"/>
</dbReference>
<dbReference type="RefSeq" id="WP_208848509.1">
    <property type="nucleotide sequence ID" value="NZ_JAGGDJ010000011.1"/>
</dbReference>
<dbReference type="InterPro" id="IPR029063">
    <property type="entry name" value="SAM-dependent_MTases_sf"/>
</dbReference>
<keyword evidence="6" id="KW-1185">Reference proteome</keyword>
<dbReference type="Pfam" id="PF13649">
    <property type="entry name" value="Methyltransf_25"/>
    <property type="match status" value="1"/>
</dbReference>
<organism evidence="5 6">
    <name type="scientific">Paenibacillus artemisiicola</name>
    <dbReference type="NCBI Taxonomy" id="1172618"/>
    <lineage>
        <taxon>Bacteria</taxon>
        <taxon>Bacillati</taxon>
        <taxon>Bacillota</taxon>
        <taxon>Bacilli</taxon>
        <taxon>Bacillales</taxon>
        <taxon>Paenibacillaceae</taxon>
        <taxon>Paenibacillus</taxon>
    </lineage>
</organism>
<dbReference type="Gene3D" id="3.40.50.150">
    <property type="entry name" value="Vaccinia Virus protein VP39"/>
    <property type="match status" value="1"/>
</dbReference>
<dbReference type="PANTHER" id="PTHR43464:SF19">
    <property type="entry name" value="UBIQUINONE BIOSYNTHESIS O-METHYLTRANSFERASE, MITOCHONDRIAL"/>
    <property type="match status" value="1"/>
</dbReference>
<evidence type="ECO:0000259" key="4">
    <source>
        <dbReference type="Pfam" id="PF13649"/>
    </source>
</evidence>
<accession>A0ABS3WBK0</accession>
<gene>
    <name evidence="5" type="ORF">I8J29_15820</name>
</gene>
<keyword evidence="1 5" id="KW-0489">Methyltransferase</keyword>
<sequence>MSDYRNQWEAFFDAHAPHYMENGFTANTEAEVAFIVEQLQLKPGGAVLDVGCGTGRHAIGLALRGCAVTGVDLSAGMLAEARKAADAAGADVEWIRCDATAFVPAKAYDAVVCLCEGAFGLVGRDEDPAAHDMAILRGVAAALKPGGGFILTTLNAYAKLRSLTQGDVASGRFDPVTMLEHCVEELDLPEGKRRVEIKERRYLPAELTRMFAEAGLAVEHVWGGTAGRWNRGPIGLDEVEVMLVAKRT</sequence>